<evidence type="ECO:0008006" key="5">
    <source>
        <dbReference type="Google" id="ProtNLM"/>
    </source>
</evidence>
<dbReference type="Proteomes" id="UP001355056">
    <property type="component" value="Unassembled WGS sequence"/>
</dbReference>
<dbReference type="RefSeq" id="WP_332615324.1">
    <property type="nucleotide sequence ID" value="NZ_JAXGFP010000002.1"/>
</dbReference>
<name>A0ABU7YWQ1_9GAMM</name>
<sequence length="100" mass="9711">MNKTHRILAVSAVLALSASGGAFAQERVVISGGNSQTVHVSGSITNEANSGATAKVNIGSVSGASVGSNSQSVSVDGSIHNEASGSGSKAIINIGSVSDE</sequence>
<feature type="signal peptide" evidence="2">
    <location>
        <begin position="1"/>
        <end position="24"/>
    </location>
</feature>
<accession>A0ABU7YWQ1</accession>
<feature type="chain" id="PRO_5045373298" description="DUF3060 domain-containing protein" evidence="2">
    <location>
        <begin position="25"/>
        <end position="100"/>
    </location>
</feature>
<evidence type="ECO:0000256" key="1">
    <source>
        <dbReference type="SAM" id="MobiDB-lite"/>
    </source>
</evidence>
<gene>
    <name evidence="3" type="ORF">SNE34_05170</name>
</gene>
<organism evidence="3 4">
    <name type="scientific">Novilysobacter erysipheiresistens</name>
    <dbReference type="NCBI Taxonomy" id="1749332"/>
    <lineage>
        <taxon>Bacteria</taxon>
        <taxon>Pseudomonadati</taxon>
        <taxon>Pseudomonadota</taxon>
        <taxon>Gammaproteobacteria</taxon>
        <taxon>Lysobacterales</taxon>
        <taxon>Lysobacteraceae</taxon>
        <taxon>Novilysobacter</taxon>
    </lineage>
</organism>
<evidence type="ECO:0000313" key="4">
    <source>
        <dbReference type="Proteomes" id="UP001355056"/>
    </source>
</evidence>
<comment type="caution">
    <text evidence="3">The sequence shown here is derived from an EMBL/GenBank/DDBJ whole genome shotgun (WGS) entry which is preliminary data.</text>
</comment>
<dbReference type="EMBL" id="JAXGFP010000002">
    <property type="protein sequence ID" value="MEG3183395.1"/>
    <property type="molecule type" value="Genomic_DNA"/>
</dbReference>
<evidence type="ECO:0000256" key="2">
    <source>
        <dbReference type="SAM" id="SignalP"/>
    </source>
</evidence>
<protein>
    <recommendedName>
        <fullName evidence="5">DUF3060 domain-containing protein</fullName>
    </recommendedName>
</protein>
<keyword evidence="4" id="KW-1185">Reference proteome</keyword>
<reference evidence="3 4" key="1">
    <citation type="journal article" date="2016" name="Int. J. Syst. Evol. Microbiol.">
        <title>Lysobacter erysipheiresistens sp. nov., an antagonist of powdery mildew, isolated from tobacco-cultivated soil.</title>
        <authorList>
            <person name="Xie B."/>
            <person name="Li T."/>
            <person name="Lin X."/>
            <person name="Wang C.J."/>
            <person name="Chen Y.J."/>
            <person name="Liu W.J."/>
            <person name="Zhao Z.W."/>
        </authorList>
    </citation>
    <scope>NUCLEOTIDE SEQUENCE [LARGE SCALE GENOMIC DNA]</scope>
    <source>
        <strain evidence="3 4">RS-LYSO-3</strain>
    </source>
</reference>
<keyword evidence="2" id="KW-0732">Signal</keyword>
<proteinExistence type="predicted"/>
<evidence type="ECO:0000313" key="3">
    <source>
        <dbReference type="EMBL" id="MEG3183395.1"/>
    </source>
</evidence>
<feature type="region of interest" description="Disordered" evidence="1">
    <location>
        <begin position="71"/>
        <end position="100"/>
    </location>
</feature>